<feature type="transmembrane region" description="Helical" evidence="20">
    <location>
        <begin position="588"/>
        <end position="610"/>
    </location>
</feature>
<dbReference type="GO" id="GO:0061709">
    <property type="term" value="P:reticulophagy"/>
    <property type="evidence" value="ECO:0007669"/>
    <property type="project" value="TreeGrafter"/>
</dbReference>
<keyword evidence="10 20" id="KW-1133">Transmembrane helix</keyword>
<evidence type="ECO:0000313" key="23">
    <source>
        <dbReference type="Proteomes" id="UP000515788"/>
    </source>
</evidence>
<gene>
    <name evidence="22" type="ORF">HG536_0B05050</name>
</gene>
<dbReference type="GeneID" id="59324760"/>
<feature type="compositionally biased region" description="Acidic residues" evidence="21">
    <location>
        <begin position="776"/>
        <end position="790"/>
    </location>
</feature>
<dbReference type="PANTHER" id="PTHR13038">
    <property type="entry name" value="APG9 AUTOPHAGY 9"/>
    <property type="match status" value="1"/>
</dbReference>
<organism evidence="22 23">
    <name type="scientific">Torulaspora globosa</name>
    <dbReference type="NCBI Taxonomy" id="48254"/>
    <lineage>
        <taxon>Eukaryota</taxon>
        <taxon>Fungi</taxon>
        <taxon>Dikarya</taxon>
        <taxon>Ascomycota</taxon>
        <taxon>Saccharomycotina</taxon>
        <taxon>Saccharomycetes</taxon>
        <taxon>Saccharomycetales</taxon>
        <taxon>Saccharomycetaceae</taxon>
        <taxon>Torulaspora</taxon>
    </lineage>
</organism>
<dbReference type="GO" id="GO:0006869">
    <property type="term" value="P:lipid transport"/>
    <property type="evidence" value="ECO:0007669"/>
    <property type="project" value="UniProtKB-KW"/>
</dbReference>
<evidence type="ECO:0000256" key="11">
    <source>
        <dbReference type="ARBA" id="ARBA00023006"/>
    </source>
</evidence>
<dbReference type="AlphaFoldDB" id="A0A7G3ZDQ5"/>
<proteinExistence type="inferred from homology"/>
<dbReference type="Pfam" id="PF04109">
    <property type="entry name" value="ATG9"/>
    <property type="match status" value="1"/>
</dbReference>
<keyword evidence="15" id="KW-0968">Cytoplasmic vesicle</keyword>
<dbReference type="EMBL" id="CP059247">
    <property type="protein sequence ID" value="QLL31641.1"/>
    <property type="molecule type" value="Genomic_DNA"/>
</dbReference>
<feature type="compositionally biased region" description="Basic and acidic residues" evidence="21">
    <location>
        <begin position="764"/>
        <end position="775"/>
    </location>
</feature>
<dbReference type="GO" id="GO:0005776">
    <property type="term" value="C:autophagosome"/>
    <property type="evidence" value="ECO:0007669"/>
    <property type="project" value="TreeGrafter"/>
</dbReference>
<evidence type="ECO:0000256" key="10">
    <source>
        <dbReference type="ARBA" id="ARBA00022989"/>
    </source>
</evidence>
<evidence type="ECO:0000256" key="14">
    <source>
        <dbReference type="ARBA" id="ARBA00023136"/>
    </source>
</evidence>
<evidence type="ECO:0000313" key="22">
    <source>
        <dbReference type="EMBL" id="QLL31641.1"/>
    </source>
</evidence>
<evidence type="ECO:0000256" key="17">
    <source>
        <dbReference type="ARBA" id="ARBA00024615"/>
    </source>
</evidence>
<sequence length="928" mass="107472">MDKDSPHNKRNTRDTFLSRVFGLQSEDVGSSIPTEEMSNFAEQRTIEESSRLPESNNTTETGSNSSEEEELRVPESDQGTTTDEEEQHSEDIDLNDVSIPNGLLRRVDKLDNLAGMGDSSVKVGQLSSDDEYNDELTGEVGADIPLFDRSKKNNRIENDTSANRLSHSLLFRRVLQQDKQKQKGQQLFTSSKDGYKRRQGDASFDYDLEAGPGNRQINNKRGENTRNKVFNTKRPNLFANVSVLNNTPASKVSALSPKERALWKWANVENLDIFLAEVYKYYLGNGFFCIVLEKVLNIATLIFIVFISTYMGHCIDYTRLPTSHKLSEITVEQCYSQHIAGSTKVLLWVFYLFIALKVTQLYFDIQNLKEIQNFFKHLLNISEKELQTIPWQNVIQQIMYLKDQNALTANVVEVKAKNRMDAHDIANRIMRKENYLIAMFNNDVLDLSLPLPLYRTSTLTKTLEWNINLCIMGYAFNESAFIKQSFLKASQHEYLSEELRKRFMLAGFLNIILSPFLVAYFVLLYFFKYFNEYKTSPGTLGARQYTPMAEWKFREYNELYHLFQRRIGLSTELADRYINQFPKEGSNIFLRFVAFISGSFVALLALLTILDPENFFNFEITSERTALFYITILGAIWTICRNSVSDGYNVFDPEETIQELATFTHYLPNEWKGRYHTEEVKNEFCKLYNLRIVVLLRELASLIITPFILWFSLPKSADKIVKFFRETSVYVDGLGYICKYAMFDMNHPEIRKKNHSSSVNLDQLSDKRETNLHNDETEEQDSDENGEEENENAINKMMQSYLYFIDDYENSENAVGKHHLPQKRYDDLKKAPVFNAYSWKKQFQPGQRPELFKIGRHALERRALHTEVPARTSDRDESKSSDPNRTLGESFINSVPARHYDVDERRSESGTRGAGVLGLVKEFYKNQI</sequence>
<keyword evidence="9" id="KW-0256">Endoplasmic reticulum</keyword>
<feature type="transmembrane region" description="Helical" evidence="20">
    <location>
        <begin position="503"/>
        <end position="527"/>
    </location>
</feature>
<dbReference type="GO" id="GO:0000422">
    <property type="term" value="P:autophagy of mitochondrion"/>
    <property type="evidence" value="ECO:0007669"/>
    <property type="project" value="TreeGrafter"/>
</dbReference>
<dbReference type="GO" id="GO:0000139">
    <property type="term" value="C:Golgi membrane"/>
    <property type="evidence" value="ECO:0007669"/>
    <property type="project" value="UniProtKB-SubCell"/>
</dbReference>
<feature type="region of interest" description="Disordered" evidence="21">
    <location>
        <begin position="1"/>
        <end position="97"/>
    </location>
</feature>
<dbReference type="RefSeq" id="XP_037138316.1">
    <property type="nucleotide sequence ID" value="XM_037282421.1"/>
</dbReference>
<evidence type="ECO:0000256" key="4">
    <source>
        <dbReference type="ARBA" id="ARBA00004653"/>
    </source>
</evidence>
<keyword evidence="14 20" id="KW-0472">Membrane</keyword>
<feature type="compositionally biased region" description="Polar residues" evidence="21">
    <location>
        <begin position="27"/>
        <end position="42"/>
    </location>
</feature>
<dbReference type="OrthoDB" id="2020634at2759"/>
<dbReference type="KEGG" id="tgb:HG536_0B05050"/>
<accession>A0A7G3ZDQ5</accession>
<comment type="caution">
    <text evidence="20">Lacks conserved residue(s) required for the propagation of feature annotation.</text>
</comment>
<feature type="compositionally biased region" description="Basic and acidic residues" evidence="21">
    <location>
        <begin position="872"/>
        <end position="882"/>
    </location>
</feature>
<dbReference type="InterPro" id="IPR007241">
    <property type="entry name" value="Autophagy-rel_prot_9"/>
</dbReference>
<evidence type="ECO:0000256" key="9">
    <source>
        <dbReference type="ARBA" id="ARBA00022824"/>
    </source>
</evidence>
<evidence type="ECO:0000256" key="12">
    <source>
        <dbReference type="ARBA" id="ARBA00023034"/>
    </source>
</evidence>
<dbReference type="GO" id="GO:0005789">
    <property type="term" value="C:endoplasmic reticulum membrane"/>
    <property type="evidence" value="ECO:0007669"/>
    <property type="project" value="UniProtKB-SubCell"/>
</dbReference>
<feature type="transmembrane region" description="Helical" evidence="20">
    <location>
        <begin position="692"/>
        <end position="713"/>
    </location>
</feature>
<comment type="catalytic activity">
    <reaction evidence="18">
        <text>a 1,2-diacyl-sn-glycero-3-phospho-(1D-myo-inositol-3-phosphate)(in) = a 1,2-diacyl-sn-glycero-3-phospho-(1D-myo-inositol-3-phosphate)(out)</text>
        <dbReference type="Rhea" id="RHEA:67920"/>
        <dbReference type="ChEBI" id="CHEBI:58088"/>
    </reaction>
</comment>
<evidence type="ECO:0000256" key="7">
    <source>
        <dbReference type="ARBA" id="ARBA00022448"/>
    </source>
</evidence>
<feature type="region of interest" description="Disordered" evidence="21">
    <location>
        <begin position="754"/>
        <end position="790"/>
    </location>
</feature>
<comment type="catalytic activity">
    <reaction evidence="17">
        <text>a 1,2-diacyl-sn-glycero-3-phosphoethanolamine(in) = a 1,2-diacyl-sn-glycero-3-phosphoethanolamine(out)</text>
        <dbReference type="Rhea" id="RHEA:38895"/>
        <dbReference type="ChEBI" id="CHEBI:64612"/>
    </reaction>
</comment>
<evidence type="ECO:0000256" key="21">
    <source>
        <dbReference type="SAM" id="MobiDB-lite"/>
    </source>
</evidence>
<protein>
    <recommendedName>
        <fullName evidence="6 20">Autophagy-related protein 9</fullName>
    </recommendedName>
</protein>
<evidence type="ECO:0000256" key="13">
    <source>
        <dbReference type="ARBA" id="ARBA00023055"/>
    </source>
</evidence>
<dbReference type="GO" id="GO:0034727">
    <property type="term" value="P:piecemeal microautophagy of the nucleus"/>
    <property type="evidence" value="ECO:0007669"/>
    <property type="project" value="TreeGrafter"/>
</dbReference>
<comment type="catalytic activity">
    <reaction evidence="19">
        <text>a 1,2-diacyl-sn-glycero-3-phosphocholine(in) = a 1,2-diacyl-sn-glycero-3-phosphocholine(out)</text>
        <dbReference type="Rhea" id="RHEA:38571"/>
        <dbReference type="ChEBI" id="CHEBI:57643"/>
    </reaction>
</comment>
<evidence type="ECO:0000256" key="2">
    <source>
        <dbReference type="ARBA" id="ARBA00004477"/>
    </source>
</evidence>
<evidence type="ECO:0000256" key="6">
    <source>
        <dbReference type="ARBA" id="ARBA00018074"/>
    </source>
</evidence>
<feature type="compositionally biased region" description="Acidic residues" evidence="21">
    <location>
        <begin position="82"/>
        <end position="94"/>
    </location>
</feature>
<name>A0A7G3ZDQ5_9SACH</name>
<comment type="similarity">
    <text evidence="5 20">Belongs to the ATG9 family.</text>
</comment>
<feature type="compositionally biased region" description="Basic and acidic residues" evidence="21">
    <location>
        <begin position="1"/>
        <end position="13"/>
    </location>
</feature>
<dbReference type="PANTHER" id="PTHR13038:SF10">
    <property type="entry name" value="AUTOPHAGY-RELATED PROTEIN 9"/>
    <property type="match status" value="1"/>
</dbReference>
<comment type="subcellular location">
    <subcellularLocation>
        <location evidence="1">Cytoplasmic vesicle membrane</location>
        <topology evidence="1">Multi-pass membrane protein</topology>
    </subcellularLocation>
    <subcellularLocation>
        <location evidence="2">Endoplasmic reticulum membrane</location>
        <topology evidence="2">Multi-pass membrane protein</topology>
    </subcellularLocation>
    <subcellularLocation>
        <location evidence="4">Golgi apparatus membrane</location>
        <topology evidence="4">Multi-pass membrane protein</topology>
    </subcellularLocation>
    <subcellularLocation>
        <location evidence="3 20">Preautophagosomal structure membrane</location>
        <topology evidence="3 20">Multi-pass membrane protein</topology>
    </subcellularLocation>
</comment>
<feature type="transmembrane region" description="Helical" evidence="20">
    <location>
        <begin position="626"/>
        <end position="644"/>
    </location>
</feature>
<evidence type="ECO:0000256" key="19">
    <source>
        <dbReference type="ARBA" id="ARBA00024631"/>
    </source>
</evidence>
<evidence type="ECO:0000256" key="8">
    <source>
        <dbReference type="ARBA" id="ARBA00022692"/>
    </source>
</evidence>
<feature type="compositionally biased region" description="Low complexity" evidence="21">
    <location>
        <begin position="54"/>
        <end position="65"/>
    </location>
</feature>
<dbReference type="GO" id="GO:0034045">
    <property type="term" value="C:phagophore assembly site membrane"/>
    <property type="evidence" value="ECO:0007669"/>
    <property type="project" value="UniProtKB-SubCell"/>
</dbReference>
<evidence type="ECO:0000256" key="20">
    <source>
        <dbReference type="RuleBase" id="RU364027"/>
    </source>
</evidence>
<dbReference type="Proteomes" id="UP000515788">
    <property type="component" value="Chromosome 2"/>
</dbReference>
<keyword evidence="11 20" id="KW-0072">Autophagy</keyword>
<keyword evidence="23" id="KW-1185">Reference proteome</keyword>
<keyword evidence="13 20" id="KW-0445">Lipid transport</keyword>
<dbReference type="GO" id="GO:0030659">
    <property type="term" value="C:cytoplasmic vesicle membrane"/>
    <property type="evidence" value="ECO:0007669"/>
    <property type="project" value="UniProtKB-SubCell"/>
</dbReference>
<evidence type="ECO:0000256" key="1">
    <source>
        <dbReference type="ARBA" id="ARBA00004439"/>
    </source>
</evidence>
<evidence type="ECO:0000256" key="18">
    <source>
        <dbReference type="ARBA" id="ARBA00024621"/>
    </source>
</evidence>
<keyword evidence="12" id="KW-0333">Golgi apparatus</keyword>
<comment type="function">
    <text evidence="20">Phospholipid scramblase involved in autophagy. Cycles between the preautophagosomal structure/phagophore assembly site (PAS) and the cytoplasmic vesicle pool and supplies membrane for the growing autophagosome. Lipid scramblase activity plays a key role in preautophagosomal structure/phagophore assembly by distributing the phospholipids that arrive through ATG2 from the cytoplasmic to the luminal leaflet of the bilayer, thereby driving autophagosomal membrane expansion.</text>
</comment>
<dbReference type="GO" id="GO:0034497">
    <property type="term" value="P:protein localization to phagophore assembly site"/>
    <property type="evidence" value="ECO:0007669"/>
    <property type="project" value="TreeGrafter"/>
</dbReference>
<comment type="catalytic activity">
    <reaction evidence="16">
        <text>a 1,2-diacyl-sn-glycero-3-phospho-L-serine(in) = a 1,2-diacyl-sn-glycero-3-phospho-L-serine(out)</text>
        <dbReference type="Rhea" id="RHEA:38663"/>
        <dbReference type="ChEBI" id="CHEBI:57262"/>
    </reaction>
</comment>
<feature type="region of interest" description="Disordered" evidence="21">
    <location>
        <begin position="863"/>
        <end position="893"/>
    </location>
</feature>
<evidence type="ECO:0000256" key="16">
    <source>
        <dbReference type="ARBA" id="ARBA00024479"/>
    </source>
</evidence>
<evidence type="ECO:0000256" key="5">
    <source>
        <dbReference type="ARBA" id="ARBA00006185"/>
    </source>
</evidence>
<keyword evidence="8 20" id="KW-0812">Transmembrane</keyword>
<keyword evidence="7 20" id="KW-0813">Transport</keyword>
<evidence type="ECO:0000256" key="15">
    <source>
        <dbReference type="ARBA" id="ARBA00023329"/>
    </source>
</evidence>
<reference evidence="22 23" key="1">
    <citation type="submission" date="2020-06" db="EMBL/GenBank/DDBJ databases">
        <title>The yeast mating-type switching endonuclease HO is a domesticated member of an unorthodox homing genetic element family.</title>
        <authorList>
            <person name="Coughlan A.Y."/>
            <person name="Lombardi L."/>
            <person name="Braun-Galleani S."/>
            <person name="Martos A.R."/>
            <person name="Galeote V."/>
            <person name="Bigey F."/>
            <person name="Dequin S."/>
            <person name="Byrne K.P."/>
            <person name="Wolfe K.H."/>
        </authorList>
    </citation>
    <scope>NUCLEOTIDE SEQUENCE [LARGE SCALE GENOMIC DNA]</scope>
    <source>
        <strain evidence="22 23">CBS764</strain>
    </source>
</reference>
<evidence type="ECO:0000256" key="3">
    <source>
        <dbReference type="ARBA" id="ARBA00004511"/>
    </source>
</evidence>